<keyword evidence="3" id="KW-0670">Pyruvate</keyword>
<evidence type="ECO:0000313" key="3">
    <source>
        <dbReference type="EMBL" id="SFP58053.1"/>
    </source>
</evidence>
<dbReference type="InterPro" id="IPR011894">
    <property type="entry name" value="PorC_KorC"/>
</dbReference>
<dbReference type="NCBIfam" id="TIGR02175">
    <property type="entry name" value="PorC_KorC"/>
    <property type="match status" value="1"/>
</dbReference>
<dbReference type="InterPro" id="IPR002869">
    <property type="entry name" value="Pyrv_flavodox_OxRed_cen"/>
</dbReference>
<dbReference type="Gene3D" id="3.40.920.10">
    <property type="entry name" value="Pyruvate-ferredoxin oxidoreductase, PFOR, domain III"/>
    <property type="match status" value="1"/>
</dbReference>
<feature type="domain" description="Pyruvate/ketoisovalerate oxidoreductase catalytic" evidence="2">
    <location>
        <begin position="10"/>
        <end position="172"/>
    </location>
</feature>
<keyword evidence="4" id="KW-1185">Reference proteome</keyword>
<dbReference type="Pfam" id="PF01558">
    <property type="entry name" value="POR"/>
    <property type="match status" value="1"/>
</dbReference>
<evidence type="ECO:0000259" key="2">
    <source>
        <dbReference type="Pfam" id="PF01558"/>
    </source>
</evidence>
<dbReference type="AlphaFoldDB" id="A0A662ZIS4"/>
<keyword evidence="1" id="KW-0560">Oxidoreductase</keyword>
<dbReference type="InterPro" id="IPR051626">
    <property type="entry name" value="Oxidoreductase_gamma_subunit"/>
</dbReference>
<accession>A0A662ZIS4</accession>
<reference evidence="3 4" key="1">
    <citation type="submission" date="2016-10" db="EMBL/GenBank/DDBJ databases">
        <authorList>
            <person name="Varghese N."/>
            <person name="Submissions S."/>
        </authorList>
    </citation>
    <scope>NUCLEOTIDE SEQUENCE [LARGE SCALE GENOMIC DNA]</scope>
    <source>
        <strain evidence="3 4">DSM 1361</strain>
    </source>
</reference>
<dbReference type="SUPFAM" id="SSF53323">
    <property type="entry name" value="Pyruvate-ferredoxin oxidoreductase, PFOR, domain III"/>
    <property type="match status" value="1"/>
</dbReference>
<dbReference type="InterPro" id="IPR019752">
    <property type="entry name" value="Pyrv/ketoisovalerate_OxRed_cat"/>
</dbReference>
<evidence type="ECO:0000256" key="1">
    <source>
        <dbReference type="ARBA" id="ARBA00023002"/>
    </source>
</evidence>
<protein>
    <submittedName>
        <fullName evidence="3">Pyruvate ferredoxin oxidoreductase gamma subunit</fullName>
    </submittedName>
</protein>
<dbReference type="Proteomes" id="UP000243745">
    <property type="component" value="Unassembled WGS sequence"/>
</dbReference>
<dbReference type="PANTHER" id="PTHR43366">
    <property type="entry name" value="PYRUVATE SYNTHASE SUBUNIT PORC"/>
    <property type="match status" value="1"/>
</dbReference>
<sequence>MKEILWHGRGGQGAFTASRLLGAAFTSQSERNYAIAFPSFGPERRGAPVRAFNRIADRMIGDRSVIARADYVLYLDQSLLTEDYENELKSGGLIFVNSKDEDVHRDERIIRFDASGLGEKILGLPISNTAILGFWAGYTGEIALDSLISVAENSLPSRIRAKNIEILKQAYESGNRYER</sequence>
<organism evidence="3 4">
    <name type="scientific">Ruminobacter amylophilus</name>
    <dbReference type="NCBI Taxonomy" id="867"/>
    <lineage>
        <taxon>Bacteria</taxon>
        <taxon>Pseudomonadati</taxon>
        <taxon>Pseudomonadota</taxon>
        <taxon>Gammaproteobacteria</taxon>
        <taxon>Aeromonadales</taxon>
        <taxon>Succinivibrionaceae</taxon>
        <taxon>Ruminobacter</taxon>
    </lineage>
</organism>
<proteinExistence type="predicted"/>
<evidence type="ECO:0000313" key="4">
    <source>
        <dbReference type="Proteomes" id="UP000243745"/>
    </source>
</evidence>
<dbReference type="RefSeq" id="WP_093142948.1">
    <property type="nucleotide sequence ID" value="NZ_FOXF01000039.1"/>
</dbReference>
<name>A0A662ZIS4_9GAMM</name>
<gene>
    <name evidence="3" type="ORF">SAMN02910344_01778</name>
</gene>
<dbReference type="EMBL" id="FOXF01000039">
    <property type="protein sequence ID" value="SFP58053.1"/>
    <property type="molecule type" value="Genomic_DNA"/>
</dbReference>
<dbReference type="PANTHER" id="PTHR43366:SF1">
    <property type="entry name" value="PYRUVATE SYNTHASE SUBUNIT PORC"/>
    <property type="match status" value="1"/>
</dbReference>
<dbReference type="GO" id="GO:0016625">
    <property type="term" value="F:oxidoreductase activity, acting on the aldehyde or oxo group of donors, iron-sulfur protein as acceptor"/>
    <property type="evidence" value="ECO:0007669"/>
    <property type="project" value="InterPro"/>
</dbReference>
<dbReference type="OrthoDB" id="9794954at2"/>